<dbReference type="CDD" id="cd01286">
    <property type="entry name" value="deoxycytidylate_deaminase"/>
    <property type="match status" value="1"/>
</dbReference>
<dbReference type="Proteomes" id="UP000478052">
    <property type="component" value="Unassembled WGS sequence"/>
</dbReference>
<keyword evidence="6" id="KW-0862">Zinc</keyword>
<dbReference type="SUPFAM" id="SSF53927">
    <property type="entry name" value="Cytidine deaminase-like"/>
    <property type="match status" value="2"/>
</dbReference>
<dbReference type="GO" id="GO:0008270">
    <property type="term" value="F:zinc ion binding"/>
    <property type="evidence" value="ECO:0007669"/>
    <property type="project" value="InterPro"/>
</dbReference>
<dbReference type="Gene3D" id="3.40.140.10">
    <property type="entry name" value="Cytidine Deaminase, domain 2"/>
    <property type="match status" value="2"/>
</dbReference>
<comment type="caution">
    <text evidence="14">The sequence shown here is derived from an EMBL/GenBank/DDBJ whole genome shotgun (WGS) entry which is preliminary data.</text>
</comment>
<evidence type="ECO:0000256" key="6">
    <source>
        <dbReference type="ARBA" id="ARBA00022833"/>
    </source>
</evidence>
<organism evidence="14 15">
    <name type="scientific">Aphis craccivora</name>
    <name type="common">Cowpea aphid</name>
    <dbReference type="NCBI Taxonomy" id="307492"/>
    <lineage>
        <taxon>Eukaryota</taxon>
        <taxon>Metazoa</taxon>
        <taxon>Ecdysozoa</taxon>
        <taxon>Arthropoda</taxon>
        <taxon>Hexapoda</taxon>
        <taxon>Insecta</taxon>
        <taxon>Pterygota</taxon>
        <taxon>Neoptera</taxon>
        <taxon>Paraneoptera</taxon>
        <taxon>Hemiptera</taxon>
        <taxon>Sternorrhyncha</taxon>
        <taxon>Aphidomorpha</taxon>
        <taxon>Aphidoidea</taxon>
        <taxon>Aphididae</taxon>
        <taxon>Aphidini</taxon>
        <taxon>Aphis</taxon>
        <taxon>Aphis</taxon>
    </lineage>
</organism>
<feature type="region of interest" description="Disordered" evidence="12">
    <location>
        <begin position="1"/>
        <end position="24"/>
    </location>
</feature>
<dbReference type="PANTHER" id="PTHR11086">
    <property type="entry name" value="DEOXYCYTIDYLATE DEAMINASE-RELATED"/>
    <property type="match status" value="1"/>
</dbReference>
<evidence type="ECO:0000256" key="3">
    <source>
        <dbReference type="ARBA" id="ARBA00022723"/>
    </source>
</evidence>
<feature type="region of interest" description="Disordered" evidence="12">
    <location>
        <begin position="47"/>
        <end position="67"/>
    </location>
</feature>
<dbReference type="PANTHER" id="PTHR11086:SF18">
    <property type="entry name" value="DEOXYCYTIDYLATE DEAMINASE"/>
    <property type="match status" value="1"/>
</dbReference>
<proteinExistence type="inferred from homology"/>
<dbReference type="GO" id="GO:0005737">
    <property type="term" value="C:cytoplasm"/>
    <property type="evidence" value="ECO:0007669"/>
    <property type="project" value="TreeGrafter"/>
</dbReference>
<keyword evidence="15" id="KW-1185">Reference proteome</keyword>
<accession>A0A6G0Y050</accession>
<sequence length="336" mass="37548">MKRSLKSNNSATNEENEGASCSKIGSTHINNLYTKNTGCNINPQMNADEPEAQYGSTNDTTLKPVNDIMDNNSSIEIEKKSNDREPKEDFSWDDFFMATAFLMAKHSKDPTTKVGACIVSSDNKIVGTGFNEMPRGCSNEVDFPWSKNKEDPLKDKRTYVCHAELNAVLNTNSISLQKCIIYVSLFPCCECAKIIIQSGIKNVVFSYYRNEKLKNIKENETVKTMFDESDVTFRPHPEQDIPPELKTAREPVKPQIIAIEPEAQTSSTNETACRNPNEDISWDDFFMATVFLMAKRSNDPVTKGGACIVSSENKIVATGYNTLCSYNGLSYGNMPR</sequence>
<gene>
    <name evidence="14" type="ORF">FWK35_00029940</name>
</gene>
<dbReference type="FunFam" id="3.40.140.10:FF:000021">
    <property type="entry name" value="Deoxycytidylate deaminase"/>
    <property type="match status" value="1"/>
</dbReference>
<dbReference type="EMBL" id="VUJU01007228">
    <property type="protein sequence ID" value="KAF0746398.1"/>
    <property type="molecule type" value="Genomic_DNA"/>
</dbReference>
<dbReference type="PROSITE" id="PS00903">
    <property type="entry name" value="CYT_DCMP_DEAMINASES_1"/>
    <property type="match status" value="1"/>
</dbReference>
<feature type="domain" description="CMP/dCMP-type deaminase" evidence="13">
    <location>
        <begin position="281"/>
        <end position="336"/>
    </location>
</feature>
<evidence type="ECO:0000256" key="4">
    <source>
        <dbReference type="ARBA" id="ARBA00022727"/>
    </source>
</evidence>
<evidence type="ECO:0000256" key="7">
    <source>
        <dbReference type="ARBA" id="ARBA00037036"/>
    </source>
</evidence>
<keyword evidence="5" id="KW-0378">Hydrolase</keyword>
<dbReference type="GO" id="GO:0004132">
    <property type="term" value="F:dCMP deaminase activity"/>
    <property type="evidence" value="ECO:0007669"/>
    <property type="project" value="UniProtKB-EC"/>
</dbReference>
<dbReference type="AlphaFoldDB" id="A0A6G0Y050"/>
<feature type="compositionally biased region" description="Polar residues" evidence="12">
    <location>
        <begin position="1"/>
        <end position="13"/>
    </location>
</feature>
<dbReference type="PROSITE" id="PS51747">
    <property type="entry name" value="CYT_DCMP_DEAMINASES_2"/>
    <property type="match status" value="2"/>
</dbReference>
<reference evidence="14 15" key="1">
    <citation type="submission" date="2019-08" db="EMBL/GenBank/DDBJ databases">
        <title>Whole genome of Aphis craccivora.</title>
        <authorList>
            <person name="Voronova N.V."/>
            <person name="Shulinski R.S."/>
            <person name="Bandarenka Y.V."/>
            <person name="Zhorov D.G."/>
            <person name="Warner D."/>
        </authorList>
    </citation>
    <scope>NUCLEOTIDE SEQUENCE [LARGE SCALE GENOMIC DNA]</scope>
    <source>
        <strain evidence="14">180601</strain>
        <tissue evidence="14">Whole Body</tissue>
    </source>
</reference>
<evidence type="ECO:0000259" key="13">
    <source>
        <dbReference type="PROSITE" id="PS51747"/>
    </source>
</evidence>
<evidence type="ECO:0000256" key="1">
    <source>
        <dbReference type="ARBA" id="ARBA00001947"/>
    </source>
</evidence>
<dbReference type="GO" id="GO:0009165">
    <property type="term" value="P:nucleotide biosynthetic process"/>
    <property type="evidence" value="ECO:0007669"/>
    <property type="project" value="UniProtKB-KW"/>
</dbReference>
<dbReference type="InterPro" id="IPR002125">
    <property type="entry name" value="CMP_dCMP_dom"/>
</dbReference>
<dbReference type="EC" id="3.5.4.12" evidence="8"/>
<comment type="catalytic activity">
    <reaction evidence="10">
        <text>dCMP + H2O + H(+) = dUMP + NH4(+)</text>
        <dbReference type="Rhea" id="RHEA:22924"/>
        <dbReference type="ChEBI" id="CHEBI:15377"/>
        <dbReference type="ChEBI" id="CHEBI:15378"/>
        <dbReference type="ChEBI" id="CHEBI:28938"/>
        <dbReference type="ChEBI" id="CHEBI:57566"/>
        <dbReference type="ChEBI" id="CHEBI:246422"/>
        <dbReference type="EC" id="3.5.4.12"/>
    </reaction>
</comment>
<evidence type="ECO:0000313" key="15">
    <source>
        <dbReference type="Proteomes" id="UP000478052"/>
    </source>
</evidence>
<keyword evidence="3" id="KW-0479">Metal-binding</keyword>
<name>A0A6G0Y050_APHCR</name>
<dbReference type="InterPro" id="IPR016193">
    <property type="entry name" value="Cytidine_deaminase-like"/>
</dbReference>
<feature type="domain" description="CMP/dCMP-type deaminase" evidence="13">
    <location>
        <begin position="91"/>
        <end position="218"/>
    </location>
</feature>
<comment type="similarity">
    <text evidence="2">Belongs to the cytidine and deoxycytidylate deaminase family.</text>
</comment>
<feature type="compositionally biased region" description="Polar residues" evidence="12">
    <location>
        <begin position="54"/>
        <end position="67"/>
    </location>
</feature>
<evidence type="ECO:0000256" key="8">
    <source>
        <dbReference type="ARBA" id="ARBA00038938"/>
    </source>
</evidence>
<dbReference type="OrthoDB" id="6710946at2759"/>
<keyword evidence="4" id="KW-0545">Nucleotide biosynthesis</keyword>
<comment type="function">
    <text evidence="7">Supplies the nucleotide substrate for thymidylate synthetase.</text>
</comment>
<evidence type="ECO:0000313" key="14">
    <source>
        <dbReference type="EMBL" id="KAF0746398.1"/>
    </source>
</evidence>
<evidence type="ECO:0000256" key="10">
    <source>
        <dbReference type="ARBA" id="ARBA00052978"/>
    </source>
</evidence>
<protein>
    <recommendedName>
        <fullName evidence="11">Probable deoxycytidylate deaminase</fullName>
        <ecNumber evidence="8">3.5.4.12</ecNumber>
    </recommendedName>
    <alternativeName>
        <fullName evidence="9">dCMP deaminase</fullName>
    </alternativeName>
</protein>
<evidence type="ECO:0000256" key="5">
    <source>
        <dbReference type="ARBA" id="ARBA00022801"/>
    </source>
</evidence>
<comment type="cofactor">
    <cofactor evidence="1">
        <name>Zn(2+)</name>
        <dbReference type="ChEBI" id="CHEBI:29105"/>
    </cofactor>
</comment>
<evidence type="ECO:0000256" key="12">
    <source>
        <dbReference type="SAM" id="MobiDB-lite"/>
    </source>
</evidence>
<evidence type="ECO:0000256" key="11">
    <source>
        <dbReference type="ARBA" id="ARBA00071625"/>
    </source>
</evidence>
<dbReference type="InterPro" id="IPR035105">
    <property type="entry name" value="Deoxycytidylate_deaminase_dom"/>
</dbReference>
<evidence type="ECO:0000256" key="2">
    <source>
        <dbReference type="ARBA" id="ARBA00006576"/>
    </source>
</evidence>
<dbReference type="InterPro" id="IPR016192">
    <property type="entry name" value="APOBEC/CMP_deaminase_Zn-bd"/>
</dbReference>
<dbReference type="Pfam" id="PF00383">
    <property type="entry name" value="dCMP_cyt_deam_1"/>
    <property type="match status" value="1"/>
</dbReference>
<evidence type="ECO:0000256" key="9">
    <source>
        <dbReference type="ARBA" id="ARBA00041763"/>
    </source>
</evidence>
<dbReference type="InterPro" id="IPR015517">
    <property type="entry name" value="dCMP_deaminase-rel"/>
</dbReference>